<reference evidence="1" key="1">
    <citation type="submission" date="2019-08" db="EMBL/GenBank/DDBJ databases">
        <authorList>
            <person name="Kucharzyk K."/>
            <person name="Murdoch R.W."/>
            <person name="Higgins S."/>
            <person name="Loffler F."/>
        </authorList>
    </citation>
    <scope>NUCLEOTIDE SEQUENCE</scope>
</reference>
<protein>
    <submittedName>
        <fullName evidence="1">Uncharacterized protein</fullName>
    </submittedName>
</protein>
<sequence length="78" mass="8853">MKHRLFRGYLHLIKIVLSRVSSILLRVSSGVGANLPAVYVESHDYPIPQRPIKTPNAEKAQKVWAFRIEKVPTNCIIS</sequence>
<comment type="caution">
    <text evidence="1">The sequence shown here is derived from an EMBL/GenBank/DDBJ whole genome shotgun (WGS) entry which is preliminary data.</text>
</comment>
<accession>A0A644WAA6</accession>
<organism evidence="1">
    <name type="scientific">bioreactor metagenome</name>
    <dbReference type="NCBI Taxonomy" id="1076179"/>
    <lineage>
        <taxon>unclassified sequences</taxon>
        <taxon>metagenomes</taxon>
        <taxon>ecological metagenomes</taxon>
    </lineage>
</organism>
<dbReference type="EMBL" id="VSSQ01000749">
    <property type="protein sequence ID" value="MPM00745.1"/>
    <property type="molecule type" value="Genomic_DNA"/>
</dbReference>
<dbReference type="AlphaFoldDB" id="A0A644WAA6"/>
<evidence type="ECO:0000313" key="1">
    <source>
        <dbReference type="EMBL" id="MPM00745.1"/>
    </source>
</evidence>
<gene>
    <name evidence="1" type="ORF">SDC9_46975</name>
</gene>
<proteinExistence type="predicted"/>
<name>A0A644WAA6_9ZZZZ</name>